<dbReference type="InterPro" id="IPR004565">
    <property type="entry name" value="OM_lipoprot_LolB"/>
</dbReference>
<comment type="caution">
    <text evidence="16">The sequence shown here is derived from an EMBL/GenBank/DDBJ whole genome shotgun (WGS) entry which is preliminary data.</text>
</comment>
<comment type="function">
    <text evidence="13">Plays a critical role in the incorporation of lipoproteins in the outer membrane after they are released by the LolA protein.</text>
</comment>
<dbReference type="RefSeq" id="WP_380011998.1">
    <property type="nucleotide sequence ID" value="NZ_JADIKI010000023.1"/>
</dbReference>
<dbReference type="CDD" id="cd16326">
    <property type="entry name" value="LolB"/>
    <property type="match status" value="1"/>
</dbReference>
<keyword evidence="8 13" id="KW-0472">Membrane</keyword>
<keyword evidence="7 13" id="KW-0653">Protein transport</keyword>
<dbReference type="HAMAP" id="MF_00233">
    <property type="entry name" value="LolB"/>
    <property type="match status" value="1"/>
</dbReference>
<evidence type="ECO:0000256" key="11">
    <source>
        <dbReference type="ARBA" id="ARBA00023237"/>
    </source>
</evidence>
<dbReference type="Pfam" id="PF03550">
    <property type="entry name" value="LolB"/>
    <property type="match status" value="1"/>
</dbReference>
<evidence type="ECO:0000256" key="7">
    <source>
        <dbReference type="ARBA" id="ARBA00022927"/>
    </source>
</evidence>
<keyword evidence="12 13" id="KW-0449">Lipoprotein</keyword>
<evidence type="ECO:0000256" key="5">
    <source>
        <dbReference type="ARBA" id="ARBA00022448"/>
    </source>
</evidence>
<gene>
    <name evidence="13 16" type="primary">lolB</name>
    <name evidence="16" type="ORF">ISP18_12110</name>
</gene>
<dbReference type="Proteomes" id="UP001620409">
    <property type="component" value="Unassembled WGS sequence"/>
</dbReference>
<evidence type="ECO:0000256" key="10">
    <source>
        <dbReference type="ARBA" id="ARBA00023186"/>
    </source>
</evidence>
<feature type="chain" id="PRO_5047149628" description="Outer-membrane lipoprotein LolB" evidence="15">
    <location>
        <begin position="19"/>
        <end position="203"/>
    </location>
</feature>
<comment type="subunit">
    <text evidence="3 13">Monomer.</text>
</comment>
<evidence type="ECO:0000256" key="15">
    <source>
        <dbReference type="SAM" id="SignalP"/>
    </source>
</evidence>
<keyword evidence="6 13" id="KW-0732">Signal</keyword>
<evidence type="ECO:0000256" key="6">
    <source>
        <dbReference type="ARBA" id="ARBA00022729"/>
    </source>
</evidence>
<evidence type="ECO:0000256" key="12">
    <source>
        <dbReference type="ARBA" id="ARBA00023288"/>
    </source>
</evidence>
<keyword evidence="11 13" id="KW-0998">Cell outer membrane</keyword>
<evidence type="ECO:0000256" key="9">
    <source>
        <dbReference type="ARBA" id="ARBA00023139"/>
    </source>
</evidence>
<dbReference type="NCBIfam" id="TIGR00548">
    <property type="entry name" value="lolB"/>
    <property type="match status" value="1"/>
</dbReference>
<evidence type="ECO:0000256" key="2">
    <source>
        <dbReference type="ARBA" id="ARBA00009696"/>
    </source>
</evidence>
<dbReference type="SUPFAM" id="SSF89392">
    <property type="entry name" value="Prokaryotic lipoproteins and lipoprotein localization factors"/>
    <property type="match status" value="1"/>
</dbReference>
<accession>A0ABW8IJE8</accession>
<sequence>MKKLFRAFAALAPLLLVACATTPQLVRNKGDVAALAQQEARERQLANADHWVLQGKLGVSNGQDAGSGGFTWTQEGDHYEFVFRTPITGKSYRLTGGPDGAELDGADGGPQRGPDAEALMRRALNWEVPLDELRAWVLGVRAQGAQAELSFGDNRLPSALQQDGWTVTYPLWDTTRQPPLPAKVFAEKPPYKVRLAIESWSMQ</sequence>
<dbReference type="Gene3D" id="2.50.20.10">
    <property type="entry name" value="Lipoprotein localisation LolA/LolB/LppX"/>
    <property type="match status" value="1"/>
</dbReference>
<keyword evidence="5 13" id="KW-0813">Transport</keyword>
<comment type="subcellular location">
    <subcellularLocation>
        <location evidence="1 13">Cell outer membrane</location>
        <topology evidence="1 13">Lipid-anchor</topology>
    </subcellularLocation>
</comment>
<feature type="signal peptide" evidence="15">
    <location>
        <begin position="1"/>
        <end position="18"/>
    </location>
</feature>
<evidence type="ECO:0000313" key="16">
    <source>
        <dbReference type="EMBL" id="MFK2855336.1"/>
    </source>
</evidence>
<reference evidence="16 17" key="1">
    <citation type="submission" date="2020-10" db="EMBL/GenBank/DDBJ databases">
        <title>Phylogeny of dyella-like bacteria.</title>
        <authorList>
            <person name="Fu J."/>
        </authorList>
    </citation>
    <scope>NUCLEOTIDE SEQUENCE [LARGE SCALE GENOMIC DNA]</scope>
    <source>
        <strain evidence="16 17">DHG40</strain>
    </source>
</reference>
<evidence type="ECO:0000313" key="17">
    <source>
        <dbReference type="Proteomes" id="UP001620409"/>
    </source>
</evidence>
<dbReference type="InterPro" id="IPR029046">
    <property type="entry name" value="LolA/LolB/LppX"/>
</dbReference>
<evidence type="ECO:0000256" key="1">
    <source>
        <dbReference type="ARBA" id="ARBA00004459"/>
    </source>
</evidence>
<keyword evidence="9 13" id="KW-0564">Palmitate</keyword>
<keyword evidence="10 13" id="KW-0143">Chaperone</keyword>
<evidence type="ECO:0000256" key="13">
    <source>
        <dbReference type="HAMAP-Rule" id="MF_00233"/>
    </source>
</evidence>
<protein>
    <recommendedName>
        <fullName evidence="4 13">Outer-membrane lipoprotein LolB</fullName>
    </recommendedName>
</protein>
<dbReference type="PROSITE" id="PS51257">
    <property type="entry name" value="PROKAR_LIPOPROTEIN"/>
    <property type="match status" value="1"/>
</dbReference>
<keyword evidence="17" id="KW-1185">Reference proteome</keyword>
<feature type="region of interest" description="Disordered" evidence="14">
    <location>
        <begin position="94"/>
        <end position="114"/>
    </location>
</feature>
<proteinExistence type="inferred from homology"/>
<evidence type="ECO:0000256" key="14">
    <source>
        <dbReference type="SAM" id="MobiDB-lite"/>
    </source>
</evidence>
<organism evidence="16 17">
    <name type="scientific">Dyella humi</name>
    <dbReference type="NCBI Taxonomy" id="1770547"/>
    <lineage>
        <taxon>Bacteria</taxon>
        <taxon>Pseudomonadati</taxon>
        <taxon>Pseudomonadota</taxon>
        <taxon>Gammaproteobacteria</taxon>
        <taxon>Lysobacterales</taxon>
        <taxon>Rhodanobacteraceae</taxon>
        <taxon>Dyella</taxon>
    </lineage>
</organism>
<evidence type="ECO:0000256" key="3">
    <source>
        <dbReference type="ARBA" id="ARBA00011245"/>
    </source>
</evidence>
<dbReference type="EMBL" id="JADIKI010000023">
    <property type="protein sequence ID" value="MFK2855336.1"/>
    <property type="molecule type" value="Genomic_DNA"/>
</dbReference>
<comment type="similarity">
    <text evidence="2 13">Belongs to the LolB family.</text>
</comment>
<evidence type="ECO:0000256" key="8">
    <source>
        <dbReference type="ARBA" id="ARBA00023136"/>
    </source>
</evidence>
<evidence type="ECO:0000256" key="4">
    <source>
        <dbReference type="ARBA" id="ARBA00016202"/>
    </source>
</evidence>
<name>A0ABW8IJE8_9GAMM</name>